<comment type="caution">
    <text evidence="2">The sequence shown here is derived from an EMBL/GenBank/DDBJ whole genome shotgun (WGS) entry which is preliminary data.</text>
</comment>
<keyword evidence="1" id="KW-0472">Membrane</keyword>
<evidence type="ECO:0000256" key="1">
    <source>
        <dbReference type="SAM" id="Phobius"/>
    </source>
</evidence>
<dbReference type="Proteomes" id="UP000625527">
    <property type="component" value="Unassembled WGS sequence"/>
</dbReference>
<dbReference type="RefSeq" id="WP_192864868.1">
    <property type="nucleotide sequence ID" value="NZ_JADAQT010000108.1"/>
</dbReference>
<keyword evidence="3" id="KW-1185">Reference proteome</keyword>
<proteinExistence type="predicted"/>
<organism evidence="2 3">
    <name type="scientific">Myceligenerans pegani</name>
    <dbReference type="NCBI Taxonomy" id="2776917"/>
    <lineage>
        <taxon>Bacteria</taxon>
        <taxon>Bacillati</taxon>
        <taxon>Actinomycetota</taxon>
        <taxon>Actinomycetes</taxon>
        <taxon>Micrococcales</taxon>
        <taxon>Promicromonosporaceae</taxon>
        <taxon>Myceligenerans</taxon>
    </lineage>
</organism>
<reference evidence="2 3" key="1">
    <citation type="submission" date="2020-10" db="EMBL/GenBank/DDBJ databases">
        <title>Myceligenerans pegani sp. nov., an endophytic actinomycete isolated from Peganum harmala L. in Xinjiang, China.</title>
        <authorList>
            <person name="Xin L."/>
        </authorList>
    </citation>
    <scope>NUCLEOTIDE SEQUENCE [LARGE SCALE GENOMIC DNA]</scope>
    <source>
        <strain evidence="2 3">TRM65318</strain>
    </source>
</reference>
<gene>
    <name evidence="2" type="ORF">IHE71_21810</name>
</gene>
<evidence type="ECO:0000313" key="3">
    <source>
        <dbReference type="Proteomes" id="UP000625527"/>
    </source>
</evidence>
<keyword evidence="1" id="KW-1133">Transmembrane helix</keyword>
<feature type="transmembrane region" description="Helical" evidence="1">
    <location>
        <begin position="12"/>
        <end position="34"/>
    </location>
</feature>
<evidence type="ECO:0000313" key="2">
    <source>
        <dbReference type="EMBL" id="MBE1878335.1"/>
    </source>
</evidence>
<name>A0ABR9N4R5_9MICO</name>
<accession>A0ABR9N4R5</accession>
<protein>
    <submittedName>
        <fullName evidence="2">Uncharacterized protein</fullName>
    </submittedName>
</protein>
<sequence length="200" mass="21016">MTAGVPSRPLPGNAVLLAWFVVTALAAAGVQIWLQATFRLAHHPVPLAQANLEADPAVVRGWYEQLLAQGTYLQFVRAELVDLLWPACLAGALVSLYRLIGGLLRVLDPPVARLLVRLAPFAAVGPAFDVVENGFSLAMLTDPTGFPDWWATAHVVASWCKLAGSVLAAVAGSTLTVVALAGRAGRVRKAADGGQALPPR</sequence>
<keyword evidence="1" id="KW-0812">Transmembrane</keyword>
<dbReference type="EMBL" id="JADAQT010000108">
    <property type="protein sequence ID" value="MBE1878335.1"/>
    <property type="molecule type" value="Genomic_DNA"/>
</dbReference>